<organism evidence="2 3">
    <name type="scientific">Antrihabitans cavernicola</name>
    <dbReference type="NCBI Taxonomy" id="2495913"/>
    <lineage>
        <taxon>Bacteria</taxon>
        <taxon>Bacillati</taxon>
        <taxon>Actinomycetota</taxon>
        <taxon>Actinomycetes</taxon>
        <taxon>Mycobacteriales</taxon>
        <taxon>Nocardiaceae</taxon>
        <taxon>Antrihabitans</taxon>
    </lineage>
</organism>
<dbReference type="EMBL" id="VLNY01000015">
    <property type="protein sequence ID" value="KAA0019468.1"/>
    <property type="molecule type" value="Genomic_DNA"/>
</dbReference>
<comment type="caution">
    <text evidence="2">The sequence shown here is derived from an EMBL/GenBank/DDBJ whole genome shotgun (WGS) entry which is preliminary data.</text>
</comment>
<accession>A0A5A7S960</accession>
<evidence type="ECO:0000313" key="2">
    <source>
        <dbReference type="EMBL" id="KAA0019468.1"/>
    </source>
</evidence>
<sequence>MSAQHNVTAAAALLAPITTTAVVGVLGLVTELRAGRARRRQEELDQAPHGVDYAAAWWDARQTESTSEGLHSAAVTVLAWLDESRDAVVEPKWRRLERRLRPARGLR</sequence>
<keyword evidence="1" id="KW-0812">Transmembrane</keyword>
<keyword evidence="3" id="KW-1185">Reference proteome</keyword>
<dbReference type="Proteomes" id="UP000322244">
    <property type="component" value="Unassembled WGS sequence"/>
</dbReference>
<gene>
    <name evidence="2" type="ORF">FOY51_22755</name>
</gene>
<proteinExistence type="predicted"/>
<dbReference type="RefSeq" id="WP_149432564.1">
    <property type="nucleotide sequence ID" value="NZ_VLNY01000015.1"/>
</dbReference>
<dbReference type="AlphaFoldDB" id="A0A5A7S960"/>
<keyword evidence="1" id="KW-1133">Transmembrane helix</keyword>
<keyword evidence="1" id="KW-0472">Membrane</keyword>
<name>A0A5A7S960_9NOCA</name>
<evidence type="ECO:0000313" key="3">
    <source>
        <dbReference type="Proteomes" id="UP000322244"/>
    </source>
</evidence>
<evidence type="ECO:0000256" key="1">
    <source>
        <dbReference type="SAM" id="Phobius"/>
    </source>
</evidence>
<feature type="transmembrane region" description="Helical" evidence="1">
    <location>
        <begin position="6"/>
        <end position="30"/>
    </location>
</feature>
<protein>
    <submittedName>
        <fullName evidence="2">Uncharacterized protein</fullName>
    </submittedName>
</protein>
<reference evidence="2 3" key="1">
    <citation type="submission" date="2019-07" db="EMBL/GenBank/DDBJ databases">
        <title>Rhodococcus cavernicolus sp. nov., isolated from a cave.</title>
        <authorList>
            <person name="Lee S.D."/>
        </authorList>
    </citation>
    <scope>NUCLEOTIDE SEQUENCE [LARGE SCALE GENOMIC DNA]</scope>
    <source>
        <strain evidence="2 3">C1-24</strain>
    </source>
</reference>